<name>X1HEA8_9ZZZZ</name>
<reference evidence="1" key="1">
    <citation type="journal article" date="2014" name="Front. Microbiol.">
        <title>High frequency of phylogenetically diverse reductive dehalogenase-homologous genes in deep subseafloor sedimentary metagenomes.</title>
        <authorList>
            <person name="Kawai M."/>
            <person name="Futagami T."/>
            <person name="Toyoda A."/>
            <person name="Takaki Y."/>
            <person name="Nishi S."/>
            <person name="Hori S."/>
            <person name="Arai W."/>
            <person name="Tsubouchi T."/>
            <person name="Morono Y."/>
            <person name="Uchiyama I."/>
            <person name="Ito T."/>
            <person name="Fujiyama A."/>
            <person name="Inagaki F."/>
            <person name="Takami H."/>
        </authorList>
    </citation>
    <scope>NUCLEOTIDE SEQUENCE</scope>
    <source>
        <strain evidence="1">Expedition CK06-06</strain>
    </source>
</reference>
<dbReference type="EMBL" id="BARU01012660">
    <property type="protein sequence ID" value="GAH43628.1"/>
    <property type="molecule type" value="Genomic_DNA"/>
</dbReference>
<dbReference type="AlphaFoldDB" id="X1HEA8"/>
<organism evidence="1">
    <name type="scientific">marine sediment metagenome</name>
    <dbReference type="NCBI Taxonomy" id="412755"/>
    <lineage>
        <taxon>unclassified sequences</taxon>
        <taxon>metagenomes</taxon>
        <taxon>ecological metagenomes</taxon>
    </lineage>
</organism>
<evidence type="ECO:0000313" key="1">
    <source>
        <dbReference type="EMBL" id="GAH43628.1"/>
    </source>
</evidence>
<protein>
    <submittedName>
        <fullName evidence="1">Uncharacterized protein</fullName>
    </submittedName>
</protein>
<comment type="caution">
    <text evidence="1">The sequence shown here is derived from an EMBL/GenBank/DDBJ whole genome shotgun (WGS) entry which is preliminary data.</text>
</comment>
<gene>
    <name evidence="1" type="ORF">S03H2_23236</name>
</gene>
<sequence>MKKKKKPKLYYYSIERYELTELFSFLKDCNKRYKKPDIKIASSMTTIWIISNKDLYAPLQEDFKYKYRELKNRPYPERRYQCRWIDYKIKLKTLRKILKRR</sequence>
<accession>X1HEA8</accession>
<proteinExistence type="predicted"/>